<keyword evidence="1" id="KW-0805">Transcription regulation</keyword>
<dbReference type="EMBL" id="WYDN01000010">
    <property type="protein sequence ID" value="NAZ16789.1"/>
    <property type="molecule type" value="Genomic_DNA"/>
</dbReference>
<dbReference type="PANTHER" id="PTHR44688">
    <property type="entry name" value="DNA-BINDING TRANSCRIPTIONAL ACTIVATOR DEVR_DOSR"/>
    <property type="match status" value="1"/>
</dbReference>
<dbReference type="AlphaFoldDB" id="A0A6L9G6D9"/>
<comment type="caution">
    <text evidence="5">The sequence shown here is derived from an EMBL/GenBank/DDBJ whole genome shotgun (WGS) entry which is preliminary data.</text>
</comment>
<evidence type="ECO:0000313" key="6">
    <source>
        <dbReference type="Proteomes" id="UP000477543"/>
    </source>
</evidence>
<evidence type="ECO:0000256" key="2">
    <source>
        <dbReference type="ARBA" id="ARBA00023125"/>
    </source>
</evidence>
<reference evidence="5 6" key="1">
    <citation type="submission" date="2020-01" db="EMBL/GenBank/DDBJ databases">
        <title>Glutamicibacter soli M275.</title>
        <authorList>
            <person name="Meng X."/>
        </authorList>
    </citation>
    <scope>NUCLEOTIDE SEQUENCE [LARGE SCALE GENOMIC DNA]</scope>
    <source>
        <strain evidence="5 6">M275</strain>
    </source>
</reference>
<accession>A0A6L9G6D9</accession>
<evidence type="ECO:0000256" key="1">
    <source>
        <dbReference type="ARBA" id="ARBA00023015"/>
    </source>
</evidence>
<feature type="domain" description="HTH luxR-type" evidence="4">
    <location>
        <begin position="749"/>
        <end position="810"/>
    </location>
</feature>
<dbReference type="Proteomes" id="UP000477543">
    <property type="component" value="Unassembled WGS sequence"/>
</dbReference>
<keyword evidence="3" id="KW-0804">Transcription</keyword>
<dbReference type="Pfam" id="PF00196">
    <property type="entry name" value="GerE"/>
    <property type="match status" value="1"/>
</dbReference>
<evidence type="ECO:0000256" key="3">
    <source>
        <dbReference type="ARBA" id="ARBA00023163"/>
    </source>
</evidence>
<dbReference type="InterPro" id="IPR016032">
    <property type="entry name" value="Sig_transdc_resp-reg_C-effctor"/>
</dbReference>
<dbReference type="PROSITE" id="PS50043">
    <property type="entry name" value="HTH_LUXR_2"/>
    <property type="match status" value="1"/>
</dbReference>
<organism evidence="5 6">
    <name type="scientific">Glutamicibacter soli</name>
    <dbReference type="NCBI Taxonomy" id="453836"/>
    <lineage>
        <taxon>Bacteria</taxon>
        <taxon>Bacillati</taxon>
        <taxon>Actinomycetota</taxon>
        <taxon>Actinomycetes</taxon>
        <taxon>Micrococcales</taxon>
        <taxon>Micrococcaceae</taxon>
        <taxon>Glutamicibacter</taxon>
    </lineage>
</organism>
<dbReference type="PROSITE" id="PS00622">
    <property type="entry name" value="HTH_LUXR_1"/>
    <property type="match status" value="1"/>
</dbReference>
<dbReference type="Gene3D" id="1.10.10.10">
    <property type="entry name" value="Winged helix-like DNA-binding domain superfamily/Winged helix DNA-binding domain"/>
    <property type="match status" value="1"/>
</dbReference>
<name>A0A6L9G6D9_9MICC</name>
<dbReference type="GO" id="GO:0006355">
    <property type="term" value="P:regulation of DNA-templated transcription"/>
    <property type="evidence" value="ECO:0007669"/>
    <property type="project" value="InterPro"/>
</dbReference>
<dbReference type="InterPro" id="IPR036388">
    <property type="entry name" value="WH-like_DNA-bd_sf"/>
</dbReference>
<dbReference type="CDD" id="cd06170">
    <property type="entry name" value="LuxR_C_like"/>
    <property type="match status" value="1"/>
</dbReference>
<keyword evidence="2" id="KW-0238">DNA-binding</keyword>
<dbReference type="InterPro" id="IPR000792">
    <property type="entry name" value="Tscrpt_reg_LuxR_C"/>
</dbReference>
<evidence type="ECO:0000259" key="4">
    <source>
        <dbReference type="PROSITE" id="PS50043"/>
    </source>
</evidence>
<dbReference type="SMART" id="SM00421">
    <property type="entry name" value="HTH_LUXR"/>
    <property type="match status" value="1"/>
</dbReference>
<gene>
    <name evidence="5" type="ORF">GT020_12065</name>
</gene>
<sequence>MTNWAQEEYALLLDSLRSPNSGGVLLRGPIGGGTSHMVRQAIGELEADFPILRVMCSPSLASLDYAALAPLLSLDDGVHSLSTAGLLREAIIEARARLSQRDGATRLLVVVEDADYLDAASAYILGQLVCSGLLVLLVQGFAQNTDNVILDGLSTVARLEQLSLEPLDSQGAARLIGQELGGPVTGGTVEWMHFQCAGLPDLLREFTSLLVRQGVLINTGSYWTTRGISYDTDPQSEQAMLSMARRHASPTNRLLFFLSLCGPLTRTQVDRLCPGALASLGNSELAELQELYVATTSEFFARSLRAAIDLNEQSELVQEVLAVSPGDINSMRMLCAALSCGWDPEHVDILNLARHAMAAEDYEAVTDAYTLLDVQKQQAIAELAHVCELIMDRAAPGLRGDLFEMEIYRASPATSNQDRANIGANPVDEQLHRGLKHALSLLMAGDVAGACAQADHILDNDLNSVLPASQYRLLAVAVKARALIVAGRSSEMIRLLTRFDSGGVNGRYLSHGTLSVLTAFAQCQLGKVSTARDLLQDALPELLNYDPAGVLPLALIVRGILRGTEQDSATVHVTAGDELHAEAREAWALLRRANAARERKLFFSVDIFQLRALNGQNHELNCPHFSPTTDAGIFAVSASYLAWRSTGIGQNVHRDGFAESQFPVPQECALTVVEKLLLQTVIPGDVEEQELLAQRLFEDGHVMLAIDLMAKVILALAESSGVRRRGSAIRRVHGWLHSLGEKPSGQIRYVLEKSGLTSREEEIATYIRQGLSNREIARQLTVSQRTVEGHVYRIFAKLGVTNRNELQLCY</sequence>
<proteinExistence type="predicted"/>
<protein>
    <recommendedName>
        <fullName evidence="4">HTH luxR-type domain-containing protein</fullName>
    </recommendedName>
</protein>
<dbReference type="PRINTS" id="PR00038">
    <property type="entry name" value="HTHLUXR"/>
</dbReference>
<dbReference type="PANTHER" id="PTHR44688:SF16">
    <property type="entry name" value="DNA-BINDING TRANSCRIPTIONAL ACTIVATOR DEVR_DOSR"/>
    <property type="match status" value="1"/>
</dbReference>
<evidence type="ECO:0000313" key="5">
    <source>
        <dbReference type="EMBL" id="NAZ16789.1"/>
    </source>
</evidence>
<dbReference type="GO" id="GO:0003677">
    <property type="term" value="F:DNA binding"/>
    <property type="evidence" value="ECO:0007669"/>
    <property type="project" value="UniProtKB-KW"/>
</dbReference>
<dbReference type="SUPFAM" id="SSF46894">
    <property type="entry name" value="C-terminal effector domain of the bipartite response regulators"/>
    <property type="match status" value="1"/>
</dbReference>